<dbReference type="EMBL" id="JWLZ01000068">
    <property type="protein sequence ID" value="KHT64555.1"/>
    <property type="molecule type" value="Genomic_DNA"/>
</dbReference>
<sequence>MSDQKTQKLLQLFYRESERVRLLDLDKLPTPDSKEQDALQVWLAGKRDFSLEELTQQHWVKTCSAGYITELVLYPNGSLEEFTLFRRQKAAGEWQLINGMLVLTIYKDDNRYTSTVIANLGSSIHSAIEYKNDQLHAYLKLAQTRPQGI</sequence>
<gene>
    <name evidence="1" type="ORF">RJ45_05730</name>
</gene>
<organism evidence="1 2">
    <name type="scientific">Photobacterium gaetbulicola</name>
    <dbReference type="NCBI Taxonomy" id="1295392"/>
    <lineage>
        <taxon>Bacteria</taxon>
        <taxon>Pseudomonadati</taxon>
        <taxon>Pseudomonadota</taxon>
        <taxon>Gammaproteobacteria</taxon>
        <taxon>Vibrionales</taxon>
        <taxon>Vibrionaceae</taxon>
        <taxon>Photobacterium</taxon>
    </lineage>
</organism>
<evidence type="ECO:0000313" key="2">
    <source>
        <dbReference type="Proteomes" id="UP000031278"/>
    </source>
</evidence>
<protein>
    <submittedName>
        <fullName evidence="1">Uncharacterized protein</fullName>
    </submittedName>
</protein>
<dbReference type="Proteomes" id="UP000031278">
    <property type="component" value="Unassembled WGS sequence"/>
</dbReference>
<evidence type="ECO:0000313" key="1">
    <source>
        <dbReference type="EMBL" id="KHT64555.1"/>
    </source>
</evidence>
<accession>A0A0B9GID7</accession>
<comment type="caution">
    <text evidence="1">The sequence shown here is derived from an EMBL/GenBank/DDBJ whole genome shotgun (WGS) entry which is preliminary data.</text>
</comment>
<reference evidence="1 2" key="1">
    <citation type="submission" date="2014-12" db="EMBL/GenBank/DDBJ databases">
        <title>Genome sequencing of Photobacterium gaetbulicola AD005a.</title>
        <authorList>
            <person name="Adrian T.G.S."/>
            <person name="Chan K.G."/>
        </authorList>
    </citation>
    <scope>NUCLEOTIDE SEQUENCE [LARGE SCALE GENOMIC DNA]</scope>
    <source>
        <strain evidence="1 2">AD005a</strain>
    </source>
</reference>
<dbReference type="AlphaFoldDB" id="A0A0B9GID7"/>
<name>A0A0B9GID7_9GAMM</name>
<dbReference type="RefSeq" id="WP_039459477.1">
    <property type="nucleotide sequence ID" value="NZ_JWLZ01000068.1"/>
</dbReference>
<proteinExistence type="predicted"/>